<sequence>MSEVKSRHQSRLGRLFVSGCLEALLEGKIHSIKRLPFDDVRLTPA</sequence>
<dbReference type="Proteomes" id="UP000463224">
    <property type="component" value="Unassembled WGS sequence"/>
</dbReference>
<gene>
    <name evidence="1" type="ORF">GN330_08035</name>
</gene>
<accession>A0A844QD74</accession>
<evidence type="ECO:0000313" key="1">
    <source>
        <dbReference type="EMBL" id="MVA97195.1"/>
    </source>
</evidence>
<proteinExistence type="predicted"/>
<evidence type="ECO:0000313" key="2">
    <source>
        <dbReference type="Proteomes" id="UP000463224"/>
    </source>
</evidence>
<name>A0A844QD74_9HYPH</name>
<dbReference type="RefSeq" id="WP_156712178.1">
    <property type="nucleotide sequence ID" value="NZ_WPHG01000002.1"/>
</dbReference>
<comment type="caution">
    <text evidence="1">The sequence shown here is derived from an EMBL/GenBank/DDBJ whole genome shotgun (WGS) entry which is preliminary data.</text>
</comment>
<dbReference type="EMBL" id="WPHG01000002">
    <property type="protein sequence ID" value="MVA97195.1"/>
    <property type="molecule type" value="Genomic_DNA"/>
</dbReference>
<reference evidence="1 2" key="1">
    <citation type="submission" date="2019-12" db="EMBL/GenBank/DDBJ databases">
        <title>Nitratireductor arenosus sp. nov., Isolated from sea sand, Jeju island, South Korea.</title>
        <authorList>
            <person name="Kim W."/>
        </authorList>
    </citation>
    <scope>NUCLEOTIDE SEQUENCE [LARGE SCALE GENOMIC DNA]</scope>
    <source>
        <strain evidence="1 2">CAU 1489</strain>
    </source>
</reference>
<dbReference type="AlphaFoldDB" id="A0A844QD74"/>
<protein>
    <submittedName>
        <fullName evidence="1">Uncharacterized protein</fullName>
    </submittedName>
</protein>
<organism evidence="1 2">
    <name type="scientific">Nitratireductor arenosus</name>
    <dbReference type="NCBI Taxonomy" id="2682096"/>
    <lineage>
        <taxon>Bacteria</taxon>
        <taxon>Pseudomonadati</taxon>
        <taxon>Pseudomonadota</taxon>
        <taxon>Alphaproteobacteria</taxon>
        <taxon>Hyphomicrobiales</taxon>
        <taxon>Phyllobacteriaceae</taxon>
        <taxon>Nitratireductor</taxon>
    </lineage>
</organism>
<keyword evidence="2" id="KW-1185">Reference proteome</keyword>